<evidence type="ECO:0000256" key="1">
    <source>
        <dbReference type="SAM" id="MobiDB-lite"/>
    </source>
</evidence>
<protein>
    <submittedName>
        <fullName evidence="2">Uncharacterized protein</fullName>
    </submittedName>
</protein>
<dbReference type="EMBL" id="KZ995231">
    <property type="protein sequence ID" value="RKO91101.1"/>
    <property type="molecule type" value="Genomic_DNA"/>
</dbReference>
<accession>A0A4P9WEF5</accession>
<dbReference type="Proteomes" id="UP000269721">
    <property type="component" value="Unassembled WGS sequence"/>
</dbReference>
<dbReference type="AlphaFoldDB" id="A0A4P9WEF5"/>
<feature type="region of interest" description="Disordered" evidence="1">
    <location>
        <begin position="27"/>
        <end position="68"/>
    </location>
</feature>
<evidence type="ECO:0000313" key="2">
    <source>
        <dbReference type="EMBL" id="RKO91101.1"/>
    </source>
</evidence>
<proteinExistence type="predicted"/>
<organism evidence="2 3">
    <name type="scientific">Blyttiomyces helicus</name>
    <dbReference type="NCBI Taxonomy" id="388810"/>
    <lineage>
        <taxon>Eukaryota</taxon>
        <taxon>Fungi</taxon>
        <taxon>Fungi incertae sedis</taxon>
        <taxon>Chytridiomycota</taxon>
        <taxon>Chytridiomycota incertae sedis</taxon>
        <taxon>Chytridiomycetes</taxon>
        <taxon>Chytridiomycetes incertae sedis</taxon>
        <taxon>Blyttiomyces</taxon>
    </lineage>
</organism>
<reference evidence="3" key="1">
    <citation type="journal article" date="2018" name="Nat. Microbiol.">
        <title>Leveraging single-cell genomics to expand the fungal tree of life.</title>
        <authorList>
            <person name="Ahrendt S.R."/>
            <person name="Quandt C.A."/>
            <person name="Ciobanu D."/>
            <person name="Clum A."/>
            <person name="Salamov A."/>
            <person name="Andreopoulos B."/>
            <person name="Cheng J.F."/>
            <person name="Woyke T."/>
            <person name="Pelin A."/>
            <person name="Henrissat B."/>
            <person name="Reynolds N.K."/>
            <person name="Benny G.L."/>
            <person name="Smith M.E."/>
            <person name="James T.Y."/>
            <person name="Grigoriev I.V."/>
        </authorList>
    </citation>
    <scope>NUCLEOTIDE SEQUENCE [LARGE SCALE GENOMIC DNA]</scope>
</reference>
<evidence type="ECO:0000313" key="3">
    <source>
        <dbReference type="Proteomes" id="UP000269721"/>
    </source>
</evidence>
<gene>
    <name evidence="2" type="ORF">BDK51DRAFT_51650</name>
</gene>
<keyword evidence="3" id="KW-1185">Reference proteome</keyword>
<feature type="compositionally biased region" description="Low complexity" evidence="1">
    <location>
        <begin position="47"/>
        <end position="62"/>
    </location>
</feature>
<sequence length="247" mass="26425">MRRLQRDFLPVLSAFPLVSVERSKGKPLEATKCTPPPCHKPRPRSPPCNTTPSSPSSLSLPTKPHHAASPVWHAPAAVSAPSLARKSFGANAFCSDPPIAYVHNRSLSRGIHPSAPADVIARSLHERYKESHLALKCAEGGSLATGTKALVEMVGEDGGHMLLRSKGVLSDVRSWLAPHTRRLTAGRNIPLLCTSNIARTICRNLRFSIPSAPSVADGLSNVAKLRLFAVVCAIFNAGKGMIVIVFV</sequence>
<name>A0A4P9WEF5_9FUNG</name>